<evidence type="ECO:0000313" key="3">
    <source>
        <dbReference type="EMBL" id="KAJ9579673.1"/>
    </source>
</evidence>
<reference evidence="3" key="1">
    <citation type="journal article" date="2023" name="IScience">
        <title>Live-bearing cockroach genome reveals convergent evolutionary mechanisms linked to viviparity in insects and beyond.</title>
        <authorList>
            <person name="Fouks B."/>
            <person name="Harrison M.C."/>
            <person name="Mikhailova A.A."/>
            <person name="Marchal E."/>
            <person name="English S."/>
            <person name="Carruthers M."/>
            <person name="Jennings E.C."/>
            <person name="Chiamaka E.L."/>
            <person name="Frigard R.A."/>
            <person name="Pippel M."/>
            <person name="Attardo G.M."/>
            <person name="Benoit J.B."/>
            <person name="Bornberg-Bauer E."/>
            <person name="Tobe S.S."/>
        </authorList>
    </citation>
    <scope>NUCLEOTIDE SEQUENCE</scope>
    <source>
        <strain evidence="3">Stay&amp;Tobe</strain>
    </source>
</reference>
<name>A0AAD8E764_DIPPU</name>
<dbReference type="Proteomes" id="UP001233999">
    <property type="component" value="Unassembled WGS sequence"/>
</dbReference>
<gene>
    <name evidence="3" type="ORF">L9F63_004675</name>
</gene>
<dbReference type="InterPro" id="IPR013783">
    <property type="entry name" value="Ig-like_fold"/>
</dbReference>
<dbReference type="Gene3D" id="2.60.40.10">
    <property type="entry name" value="Immunoglobulins"/>
    <property type="match status" value="2"/>
</dbReference>
<dbReference type="AlphaFoldDB" id="A0AAD8E764"/>
<dbReference type="PROSITE" id="PS50835">
    <property type="entry name" value="IG_LIKE"/>
    <property type="match status" value="1"/>
</dbReference>
<dbReference type="InterPro" id="IPR036179">
    <property type="entry name" value="Ig-like_dom_sf"/>
</dbReference>
<dbReference type="InterPro" id="IPR007110">
    <property type="entry name" value="Ig-like_dom"/>
</dbReference>
<protein>
    <recommendedName>
        <fullName evidence="2">Ig-like domain-containing protein</fullName>
    </recommendedName>
</protein>
<feature type="domain" description="Ig-like" evidence="2">
    <location>
        <begin position="70"/>
        <end position="164"/>
    </location>
</feature>
<keyword evidence="4" id="KW-1185">Reference proteome</keyword>
<keyword evidence="1" id="KW-1015">Disulfide bond</keyword>
<dbReference type="SUPFAM" id="SSF48726">
    <property type="entry name" value="Immunoglobulin"/>
    <property type="match status" value="1"/>
</dbReference>
<proteinExistence type="predicted"/>
<accession>A0AAD8E764</accession>
<evidence type="ECO:0000256" key="1">
    <source>
        <dbReference type="ARBA" id="ARBA00023157"/>
    </source>
</evidence>
<dbReference type="PANTHER" id="PTHR23278">
    <property type="entry name" value="SIDESTEP PROTEIN"/>
    <property type="match status" value="1"/>
</dbReference>
<dbReference type="PANTHER" id="PTHR23278:SF4">
    <property type="entry name" value="SIDESTEP, ISOFORM C"/>
    <property type="match status" value="1"/>
</dbReference>
<comment type="caution">
    <text evidence="3">The sequence shown here is derived from an EMBL/GenBank/DDBJ whole genome shotgun (WGS) entry which is preliminary data.</text>
</comment>
<dbReference type="InterPro" id="IPR013162">
    <property type="entry name" value="CD80_C2-set"/>
</dbReference>
<evidence type="ECO:0000259" key="2">
    <source>
        <dbReference type="PROSITE" id="PS50835"/>
    </source>
</evidence>
<dbReference type="Pfam" id="PF08205">
    <property type="entry name" value="C2-set_2"/>
    <property type="match status" value="1"/>
</dbReference>
<reference evidence="3" key="2">
    <citation type="submission" date="2023-05" db="EMBL/GenBank/DDBJ databases">
        <authorList>
            <person name="Fouks B."/>
        </authorList>
    </citation>
    <scope>NUCLEOTIDE SEQUENCE</scope>
    <source>
        <strain evidence="3">Stay&amp;Tobe</strain>
        <tissue evidence="3">Testes</tissue>
    </source>
</reference>
<sequence length="166" mass="18534">RPPPKVIWFHGNRVLDQELETSYGDETRNRLYLKVVSRALLHDTLRCEATSSELIDPVSRNVSIELYLKPRTVDITTTPGPLSAGKTHQLQCVTSGSVPPARITWLLEGESLRDAVTSTAETSNTTTSVLSFRPRSANNGEMLTCRAENKRFLGGLLEDRRRLNVT</sequence>
<organism evidence="3 4">
    <name type="scientific">Diploptera punctata</name>
    <name type="common">Pacific beetle cockroach</name>
    <dbReference type="NCBI Taxonomy" id="6984"/>
    <lineage>
        <taxon>Eukaryota</taxon>
        <taxon>Metazoa</taxon>
        <taxon>Ecdysozoa</taxon>
        <taxon>Arthropoda</taxon>
        <taxon>Hexapoda</taxon>
        <taxon>Insecta</taxon>
        <taxon>Pterygota</taxon>
        <taxon>Neoptera</taxon>
        <taxon>Polyneoptera</taxon>
        <taxon>Dictyoptera</taxon>
        <taxon>Blattodea</taxon>
        <taxon>Blaberoidea</taxon>
        <taxon>Blaberidae</taxon>
        <taxon>Diplopterinae</taxon>
        <taxon>Diploptera</taxon>
    </lineage>
</organism>
<evidence type="ECO:0000313" key="4">
    <source>
        <dbReference type="Proteomes" id="UP001233999"/>
    </source>
</evidence>
<dbReference type="EMBL" id="JASPKZ010008381">
    <property type="protein sequence ID" value="KAJ9579673.1"/>
    <property type="molecule type" value="Genomic_DNA"/>
</dbReference>
<feature type="non-terminal residue" evidence="3">
    <location>
        <position position="1"/>
    </location>
</feature>
<feature type="non-terminal residue" evidence="3">
    <location>
        <position position="166"/>
    </location>
</feature>